<accession>I4B445</accession>
<dbReference type="CDD" id="cd03364">
    <property type="entry name" value="TOPRIM_DnaG_primases"/>
    <property type="match status" value="1"/>
</dbReference>
<keyword evidence="8 12" id="KW-0862">Zinc</keyword>
<dbReference type="NCBIfam" id="TIGR01391">
    <property type="entry name" value="dnaG"/>
    <property type="match status" value="1"/>
</dbReference>
<dbReference type="GO" id="GO:0000428">
    <property type="term" value="C:DNA-directed RNA polymerase complex"/>
    <property type="evidence" value="ECO:0007669"/>
    <property type="project" value="UniProtKB-KW"/>
</dbReference>
<dbReference type="GO" id="GO:1990077">
    <property type="term" value="C:primosome complex"/>
    <property type="evidence" value="ECO:0007669"/>
    <property type="project" value="UniProtKB-KW"/>
</dbReference>
<dbReference type="Gene3D" id="3.90.580.10">
    <property type="entry name" value="Zinc finger, CHC2-type domain"/>
    <property type="match status" value="1"/>
</dbReference>
<evidence type="ECO:0000256" key="4">
    <source>
        <dbReference type="ARBA" id="ARBA00022695"/>
    </source>
</evidence>
<dbReference type="InterPro" id="IPR006171">
    <property type="entry name" value="TOPRIM_dom"/>
</dbReference>
<keyword evidence="5 12" id="KW-0235">DNA replication</keyword>
<dbReference type="SMART" id="SM00400">
    <property type="entry name" value="ZnF_CHCC"/>
    <property type="match status" value="1"/>
</dbReference>
<comment type="domain">
    <text evidence="12">Contains an N-terminal zinc-binding domain, a central core domain that contains the primase activity, and a C-terminal DnaB-binding domain.</text>
</comment>
<dbReference type="FunFam" id="3.90.580.10:FF:000001">
    <property type="entry name" value="DNA primase"/>
    <property type="match status" value="1"/>
</dbReference>
<comment type="function">
    <text evidence="12 13">RNA polymerase that catalyzes the synthesis of short RNA molecules used as primers for DNA polymerase during DNA replication.</text>
</comment>
<dbReference type="InterPro" id="IPR037068">
    <property type="entry name" value="DNA_primase_core_N_sf"/>
</dbReference>
<keyword evidence="17" id="KW-1185">Reference proteome</keyword>
<keyword evidence="10 12" id="KW-0238">DNA-binding</keyword>
<evidence type="ECO:0000256" key="12">
    <source>
        <dbReference type="HAMAP-Rule" id="MF_00974"/>
    </source>
</evidence>
<dbReference type="Pfam" id="PF01807">
    <property type="entry name" value="Zn_ribbon_DnaG"/>
    <property type="match status" value="1"/>
</dbReference>
<organism evidence="16 17">
    <name type="scientific">Turneriella parva (strain ATCC BAA-1111 / DSM 21527 / NCTC 11395 / H)</name>
    <name type="common">Leptospira parva</name>
    <dbReference type="NCBI Taxonomy" id="869212"/>
    <lineage>
        <taxon>Bacteria</taxon>
        <taxon>Pseudomonadati</taxon>
        <taxon>Spirochaetota</taxon>
        <taxon>Spirochaetia</taxon>
        <taxon>Leptospirales</taxon>
        <taxon>Leptospiraceae</taxon>
        <taxon>Turneriella</taxon>
    </lineage>
</organism>
<comment type="cofactor">
    <cofactor evidence="12 13 14">
        <name>Zn(2+)</name>
        <dbReference type="ChEBI" id="CHEBI:29105"/>
    </cofactor>
    <text evidence="12 13 14">Binds 1 zinc ion per monomer.</text>
</comment>
<sequence>MTDADKIIAAIPVESYIGRFVVLKRKGNNLWGLCPFHGEKTPSFSVAPQKGIYKCFGCGVGGNVITFAKDFNKLSFPEALKLLADFAGIELSRQPHRPGEDDRKRAFIELHLWAHKLYRSAFGGSDAERYTKSRGIQERAVEAFELGYAPDQTRYLESKLNERYRNEPQLLAKAIENLTVIGLTGRNDSDTYNRFRDRLIFPIKDLRGQVIAFGGRLVREKENAGKYINSPETPLFNKSNSVYRLGEAAQAIRKEGFVIVCEGYLDVLGLFEVGLENAVAPLGTAFTGEQAKQIKRFADNVTFFLDNDNAGTEAVYKSLRIARKANLAIKVVHPLAPGDKQDPFDLSRKLSPEEMRFLVQQAHSEVKFLVWYFFQFKYNVSDLSQKKQALVDFYDYVRILETELERDEFLKTAAGALQIEVQILRKDFTTPVQGGKTAGAWLNQPEPAVARTAAVSSKPKPVSKQEKEIIAMLVRFPDLGDEQMLLSEIPWENENAYLLYSFFHDRLRTGEAYSWQNLNAAMQFLPDNLGALLAEIMMDYEAAFDQAESLTPAEAKRNLRQLVRSLAIQALDKRIQDRQKIIGSEEKRGADIEELMLEQQQDIDKRTQWFRAQ</sequence>
<dbReference type="SUPFAM" id="SSF57783">
    <property type="entry name" value="Zinc beta-ribbon"/>
    <property type="match status" value="1"/>
</dbReference>
<dbReference type="PANTHER" id="PTHR30313:SF2">
    <property type="entry name" value="DNA PRIMASE"/>
    <property type="match status" value="1"/>
</dbReference>
<dbReference type="RefSeq" id="WP_014802566.1">
    <property type="nucleotide sequence ID" value="NC_018020.1"/>
</dbReference>
<dbReference type="EMBL" id="CP002959">
    <property type="protein sequence ID" value="AFM12052.1"/>
    <property type="molecule type" value="Genomic_DNA"/>
</dbReference>
<reference evidence="16 17" key="1">
    <citation type="submission" date="2012-06" db="EMBL/GenBank/DDBJ databases">
        <title>The complete chromosome of genome of Turneriella parva DSM 21527.</title>
        <authorList>
            <consortium name="US DOE Joint Genome Institute (JGI-PGF)"/>
            <person name="Lucas S."/>
            <person name="Han J."/>
            <person name="Lapidus A."/>
            <person name="Bruce D."/>
            <person name="Goodwin L."/>
            <person name="Pitluck S."/>
            <person name="Peters L."/>
            <person name="Kyrpides N."/>
            <person name="Mavromatis K."/>
            <person name="Ivanova N."/>
            <person name="Mikhailova N."/>
            <person name="Chertkov O."/>
            <person name="Detter J.C."/>
            <person name="Tapia R."/>
            <person name="Han C."/>
            <person name="Land M."/>
            <person name="Hauser L."/>
            <person name="Markowitz V."/>
            <person name="Cheng J.-F."/>
            <person name="Hugenholtz P."/>
            <person name="Woyke T."/>
            <person name="Wu D."/>
            <person name="Gronow S."/>
            <person name="Wellnitz S."/>
            <person name="Brambilla E."/>
            <person name="Klenk H.-P."/>
            <person name="Eisen J.A."/>
        </authorList>
    </citation>
    <scope>NUCLEOTIDE SEQUENCE [LARGE SCALE GENOMIC DNA]</scope>
    <source>
        <strain evidence="17">ATCC BAA-1111 / DSM 21527 / NCTC 11395 / H</strain>
    </source>
</reference>
<dbReference type="AlphaFoldDB" id="I4B445"/>
<dbReference type="HOGENOM" id="CLU_013501_3_1_12"/>
<evidence type="ECO:0000256" key="7">
    <source>
        <dbReference type="ARBA" id="ARBA00022771"/>
    </source>
</evidence>
<dbReference type="GO" id="GO:0003677">
    <property type="term" value="F:DNA binding"/>
    <property type="evidence" value="ECO:0007669"/>
    <property type="project" value="UniProtKB-KW"/>
</dbReference>
<evidence type="ECO:0000256" key="3">
    <source>
        <dbReference type="ARBA" id="ARBA00022679"/>
    </source>
</evidence>
<dbReference type="PROSITE" id="PS50880">
    <property type="entry name" value="TOPRIM"/>
    <property type="match status" value="1"/>
</dbReference>
<dbReference type="EC" id="2.7.7.101" evidence="12"/>
<dbReference type="HAMAP" id="MF_00974">
    <property type="entry name" value="DNA_primase_DnaG"/>
    <property type="match status" value="1"/>
</dbReference>
<feature type="domain" description="Toprim" evidence="15">
    <location>
        <begin position="256"/>
        <end position="337"/>
    </location>
</feature>
<feature type="zinc finger region" description="CHC2-type" evidence="12 14">
    <location>
        <begin position="34"/>
        <end position="58"/>
    </location>
</feature>
<dbReference type="InterPro" id="IPR006295">
    <property type="entry name" value="DNA_primase_DnaG"/>
</dbReference>
<dbReference type="SMART" id="SM00493">
    <property type="entry name" value="TOPRIM"/>
    <property type="match status" value="1"/>
</dbReference>
<evidence type="ECO:0000256" key="14">
    <source>
        <dbReference type="PIRSR" id="PIRSR002811-1"/>
    </source>
</evidence>
<dbReference type="GO" id="GO:0005737">
    <property type="term" value="C:cytoplasm"/>
    <property type="evidence" value="ECO:0007669"/>
    <property type="project" value="TreeGrafter"/>
</dbReference>
<evidence type="ECO:0000256" key="13">
    <source>
        <dbReference type="PIRNR" id="PIRNR002811"/>
    </source>
</evidence>
<evidence type="ECO:0000256" key="5">
    <source>
        <dbReference type="ARBA" id="ARBA00022705"/>
    </source>
</evidence>
<evidence type="ECO:0000256" key="9">
    <source>
        <dbReference type="ARBA" id="ARBA00022842"/>
    </source>
</evidence>
<dbReference type="Pfam" id="PF13155">
    <property type="entry name" value="Toprim_2"/>
    <property type="match status" value="1"/>
</dbReference>
<proteinExistence type="inferred from homology"/>
<dbReference type="InterPro" id="IPR036977">
    <property type="entry name" value="DNA_primase_Znf_CHC2"/>
</dbReference>
<dbReference type="GO" id="GO:0008270">
    <property type="term" value="F:zinc ion binding"/>
    <property type="evidence" value="ECO:0007669"/>
    <property type="project" value="UniProtKB-UniRule"/>
</dbReference>
<dbReference type="InterPro" id="IPR050219">
    <property type="entry name" value="DnaG_primase"/>
</dbReference>
<evidence type="ECO:0000256" key="8">
    <source>
        <dbReference type="ARBA" id="ARBA00022833"/>
    </source>
</evidence>
<dbReference type="Proteomes" id="UP000006048">
    <property type="component" value="Chromosome"/>
</dbReference>
<gene>
    <name evidence="12" type="primary">dnaG</name>
    <name evidence="16" type="ordered locus">Turpa_1404</name>
</gene>
<dbReference type="InterPro" id="IPR030846">
    <property type="entry name" value="DnaG_bac"/>
</dbReference>
<keyword evidence="9" id="KW-0460">Magnesium</keyword>
<comment type="similarity">
    <text evidence="12 13">Belongs to the DnaG primase family.</text>
</comment>
<keyword evidence="2 12" id="KW-0639">Primosome</keyword>
<evidence type="ECO:0000256" key="10">
    <source>
        <dbReference type="ARBA" id="ARBA00023125"/>
    </source>
</evidence>
<dbReference type="KEGG" id="tpx:Turpa_1404"/>
<dbReference type="PATRIC" id="fig|869212.3.peg.1391"/>
<dbReference type="InterPro" id="IPR002694">
    <property type="entry name" value="Znf_CHC2"/>
</dbReference>
<evidence type="ECO:0000256" key="2">
    <source>
        <dbReference type="ARBA" id="ARBA00022515"/>
    </source>
</evidence>
<keyword evidence="1 12" id="KW-0240">DNA-directed RNA polymerase</keyword>
<keyword evidence="4 12" id="KW-0548">Nucleotidyltransferase</keyword>
<comment type="subunit">
    <text evidence="12">Monomer. Interacts with DnaB.</text>
</comment>
<dbReference type="GO" id="GO:0006269">
    <property type="term" value="P:DNA replication, synthesis of primer"/>
    <property type="evidence" value="ECO:0007669"/>
    <property type="project" value="UniProtKB-UniRule"/>
</dbReference>
<keyword evidence="7 12" id="KW-0863">Zinc-finger</keyword>
<dbReference type="GO" id="GO:0003899">
    <property type="term" value="F:DNA-directed RNA polymerase activity"/>
    <property type="evidence" value="ECO:0007669"/>
    <property type="project" value="UniProtKB-UniRule"/>
</dbReference>
<protein>
    <recommendedName>
        <fullName evidence="12 13">DNA primase</fullName>
        <ecNumber evidence="12">2.7.7.101</ecNumber>
    </recommendedName>
</protein>
<evidence type="ECO:0000259" key="15">
    <source>
        <dbReference type="PROSITE" id="PS50880"/>
    </source>
</evidence>
<comment type="catalytic activity">
    <reaction evidence="12">
        <text>ssDNA + n NTP = ssDNA/pppN(pN)n-1 hybrid + (n-1) diphosphate.</text>
        <dbReference type="EC" id="2.7.7.101"/>
    </reaction>
</comment>
<keyword evidence="11 12" id="KW-0804">Transcription</keyword>
<dbReference type="Pfam" id="PF08275">
    <property type="entry name" value="DNAG_N"/>
    <property type="match status" value="1"/>
</dbReference>
<dbReference type="Gene3D" id="3.40.1360.10">
    <property type="match status" value="1"/>
</dbReference>
<evidence type="ECO:0000313" key="16">
    <source>
        <dbReference type="EMBL" id="AFM12052.1"/>
    </source>
</evidence>
<dbReference type="SUPFAM" id="SSF56731">
    <property type="entry name" value="DNA primase core"/>
    <property type="match status" value="1"/>
</dbReference>
<dbReference type="InterPro" id="IPR013264">
    <property type="entry name" value="DNAG_N"/>
</dbReference>
<dbReference type="PANTHER" id="PTHR30313">
    <property type="entry name" value="DNA PRIMASE"/>
    <property type="match status" value="1"/>
</dbReference>
<evidence type="ECO:0000256" key="6">
    <source>
        <dbReference type="ARBA" id="ARBA00022723"/>
    </source>
</evidence>
<dbReference type="InterPro" id="IPR034151">
    <property type="entry name" value="TOPRIM_DnaG_bac"/>
</dbReference>
<dbReference type="PIRSF" id="PIRSF002811">
    <property type="entry name" value="DnaG"/>
    <property type="match status" value="1"/>
</dbReference>
<evidence type="ECO:0000256" key="11">
    <source>
        <dbReference type="ARBA" id="ARBA00023163"/>
    </source>
</evidence>
<dbReference type="Gene3D" id="3.90.980.10">
    <property type="entry name" value="DNA primase, catalytic core, N-terminal domain"/>
    <property type="match status" value="1"/>
</dbReference>
<keyword evidence="6 12" id="KW-0479">Metal-binding</keyword>
<dbReference type="OrthoDB" id="9803773at2"/>
<evidence type="ECO:0000256" key="1">
    <source>
        <dbReference type="ARBA" id="ARBA00022478"/>
    </source>
</evidence>
<keyword evidence="3 12" id="KW-0808">Transferase</keyword>
<evidence type="ECO:0000313" key="17">
    <source>
        <dbReference type="Proteomes" id="UP000006048"/>
    </source>
</evidence>
<name>I4B445_TURPD</name>
<dbReference type="STRING" id="869212.Turpa_1404"/>